<name>A0A835IVX9_9MAGN</name>
<dbReference type="Proteomes" id="UP000631114">
    <property type="component" value="Unassembled WGS sequence"/>
</dbReference>
<sequence>MLKSRTAADAYEEALYRLPTSATCMNLPKLPPYGSWFEDERCCASNQGIDVIIKLCDWSNFTGMFIDECRDCKKLSPIDIISAL</sequence>
<accession>A0A835IVX9</accession>
<reference evidence="1 2" key="1">
    <citation type="submission" date="2020-10" db="EMBL/GenBank/DDBJ databases">
        <title>The Coptis chinensis genome and diversification of protoberbering-type alkaloids.</title>
        <authorList>
            <person name="Wang B."/>
            <person name="Shu S."/>
            <person name="Song C."/>
            <person name="Liu Y."/>
        </authorList>
    </citation>
    <scope>NUCLEOTIDE SEQUENCE [LARGE SCALE GENOMIC DNA]</scope>
    <source>
        <strain evidence="1">HL-2020</strain>
        <tissue evidence="1">Leaf</tissue>
    </source>
</reference>
<evidence type="ECO:0000313" key="2">
    <source>
        <dbReference type="Proteomes" id="UP000631114"/>
    </source>
</evidence>
<dbReference type="EMBL" id="JADFTS010000001">
    <property type="protein sequence ID" value="KAF9623652.1"/>
    <property type="molecule type" value="Genomic_DNA"/>
</dbReference>
<proteinExistence type="predicted"/>
<gene>
    <name evidence="1" type="ORF">IFM89_003684</name>
</gene>
<keyword evidence="2" id="KW-1185">Reference proteome</keyword>
<dbReference type="AlphaFoldDB" id="A0A835IVX9"/>
<dbReference type="OrthoDB" id="8068875at2759"/>
<organism evidence="1 2">
    <name type="scientific">Coptis chinensis</name>
    <dbReference type="NCBI Taxonomy" id="261450"/>
    <lineage>
        <taxon>Eukaryota</taxon>
        <taxon>Viridiplantae</taxon>
        <taxon>Streptophyta</taxon>
        <taxon>Embryophyta</taxon>
        <taxon>Tracheophyta</taxon>
        <taxon>Spermatophyta</taxon>
        <taxon>Magnoliopsida</taxon>
        <taxon>Ranunculales</taxon>
        <taxon>Ranunculaceae</taxon>
        <taxon>Coptidoideae</taxon>
        <taxon>Coptis</taxon>
    </lineage>
</organism>
<evidence type="ECO:0000313" key="1">
    <source>
        <dbReference type="EMBL" id="KAF9623652.1"/>
    </source>
</evidence>
<protein>
    <submittedName>
        <fullName evidence="1">Uncharacterized protein</fullName>
    </submittedName>
</protein>
<comment type="caution">
    <text evidence="1">The sequence shown here is derived from an EMBL/GenBank/DDBJ whole genome shotgun (WGS) entry which is preliminary data.</text>
</comment>